<feature type="compositionally biased region" description="Acidic residues" evidence="11">
    <location>
        <begin position="992"/>
        <end position="1004"/>
    </location>
</feature>
<evidence type="ECO:0000259" key="13">
    <source>
        <dbReference type="Pfam" id="PF12922"/>
    </source>
</evidence>
<comment type="similarity">
    <text evidence="3 10">Belongs to the CND1 (condensin subunit 1) family.</text>
</comment>
<name>A0A0K6FR59_9AGAM</name>
<keyword evidence="4" id="KW-0158">Chromosome</keyword>
<feature type="region of interest" description="Disordered" evidence="11">
    <location>
        <begin position="1398"/>
        <end position="1439"/>
    </location>
</feature>
<dbReference type="Pfam" id="PF12922">
    <property type="entry name" value="Cnd1_N"/>
    <property type="match status" value="1"/>
</dbReference>
<feature type="region of interest" description="Disordered" evidence="11">
    <location>
        <begin position="270"/>
        <end position="292"/>
    </location>
</feature>
<keyword evidence="9 10" id="KW-0131">Cell cycle</keyword>
<dbReference type="InterPro" id="IPR016024">
    <property type="entry name" value="ARM-type_fold"/>
</dbReference>
<comment type="subcellular location">
    <subcellularLocation>
        <location evidence="2">Chromosome</location>
    </subcellularLocation>
    <subcellularLocation>
        <location evidence="1">Nucleus</location>
    </subcellularLocation>
</comment>
<dbReference type="GO" id="GO:0042393">
    <property type="term" value="F:histone binding"/>
    <property type="evidence" value="ECO:0007669"/>
    <property type="project" value="TreeGrafter"/>
</dbReference>
<dbReference type="InterPro" id="IPR026971">
    <property type="entry name" value="CND1/NCAPD3"/>
</dbReference>
<feature type="compositionally biased region" description="Basic residues" evidence="11">
    <location>
        <begin position="651"/>
        <end position="660"/>
    </location>
</feature>
<organism evidence="14 15">
    <name type="scientific">Rhizoctonia solani</name>
    <dbReference type="NCBI Taxonomy" id="456999"/>
    <lineage>
        <taxon>Eukaryota</taxon>
        <taxon>Fungi</taxon>
        <taxon>Dikarya</taxon>
        <taxon>Basidiomycota</taxon>
        <taxon>Agaricomycotina</taxon>
        <taxon>Agaricomycetes</taxon>
        <taxon>Cantharellales</taxon>
        <taxon>Ceratobasidiaceae</taxon>
        <taxon>Rhizoctonia</taxon>
    </lineage>
</organism>
<dbReference type="Gene3D" id="1.25.10.10">
    <property type="entry name" value="Leucine-rich Repeat Variant"/>
    <property type="match status" value="2"/>
</dbReference>
<dbReference type="InterPro" id="IPR032682">
    <property type="entry name" value="Cnd1_C"/>
</dbReference>
<dbReference type="SUPFAM" id="SSF48371">
    <property type="entry name" value="ARM repeat"/>
    <property type="match status" value="1"/>
</dbReference>
<dbReference type="PANTHER" id="PTHR14222:SF2">
    <property type="entry name" value="CONDENSIN COMPLEX SUBUNIT 1"/>
    <property type="match status" value="1"/>
</dbReference>
<sequence length="1439" mass="161602">MPTCAHEILRCCPGIQDVTCNEGKGGTLVGAMLSAGCRDLQVLDGIIAGPLQMKELVKRNPPLKRVRVNVRMGISADTIRDFSKFPSLRIIEIDSDDREVDELVKAASDTLRCCAEHSIGSSEKGQTGDAKMDTPDDRKVLLNENQKLQNVESYVIPNEIEVGDMDERAITRALEGAVESVADNHESIADPEVFDVYRSLLKHSERLSGGHLSKMLDSLLSGFQAEANSASNDVDADDNESFSHHRSTLEMYAFLLHWFCVCATAEKPKDEDGAVAAKPKRGKGKAAGSKRTASSRAETWSWAETVPQTLSVIAKILKIKSGRLWVSSNERRTFIDTLTRPAYTITESENLMKDETIRMGIYKIICAAVKHHDHAQSAQTLIMQSVQLHEHLSEPMAEVLSILGRDFDYPQLTEVILREFGNKTFNAQDTKTPRSFSKFLLRLTTEVPRLVLTQFPLIQNHIDSESYTMRMALVEIVGLLIKEVAEDELLEKEIKEKRLNSLFSTLIARFMDVSTYVRARLLATLTKLCELPNKFPTQRLRMTAAVVCALKDRASTVRKNAIVLLTKLILTHPYALIHGGPLNRAEWEAGYERVSKDLQALGEAELERIEAEAEVPEVKGEQDGEGMDVEEEEEEEEGEEEGDGEGEGAERRKKKAKKVKAEKKASAPALDLTGVTEEQLRGNDGARLRLTKRYYSDALNFIQHIELAMESVEELLTSTYRSETLEAIEFFRVCHNYEMKAADKGIRNMIHLIWSKDTGGNPDEDKEVKGVRLRLIECYKHIYFDPRAGLDPKSQVNRVAKNMIELTYESTVAELTSLEELMRTMAEDNQIHPDIINTLWQVYSTENNIPKAQRRGAIVILGMIAVAKQKVVMDRIDTLLHVGLGPLGREDLVLARYTCVALQRVSGSHKKVKGSLVDKSTRLPMNNVVFTRLRDAIEYPSSSKEWFGMAEQAINTIYQLGEQPDTLCSDLIKTFTRRVFAPPAKTAPPPEDRDEDAEMADGDGDTTMQAPAPESSQKPAKSGEIGNAFHLSQLVFVVGHVALKHIVHLELIEREWKRRKDEAAKAEKKPAKGSRAAAAATDDIEQVAGNAEDDIGDTIHSIRENELLSGPNSLLALYGPMIKEICGTPKTYKNQILRMSATLALSKLMCVSSKFCEEHLMLLFKLMESSRNPIIRSNIIIALGDVAICFNNMIDENSDRLYDGLSDPDLTVKKNTLMVLTHLILNGMIKVKGQLGEMAKCLEDEDKRIADLAKLFFQELSTKDNAIYNNLPDVISHLSVGEHSVPEDAFQSTMSYIFKFIEKEKQAETIVEKLCQRFRSAAEERQWRDIAFCLSMLPYKSERSVKKLIEGLPFYQDKLHEETVFMRFSEILAKAKQNKSANKPDTELNEFENILKEHKNKGEQDNELAKRTEHNVAVAQKRASKRSARKRQKSTHDDD</sequence>
<accession>A0A0K6FR59</accession>
<dbReference type="GO" id="GO:0000796">
    <property type="term" value="C:condensin complex"/>
    <property type="evidence" value="ECO:0007669"/>
    <property type="project" value="TreeGrafter"/>
</dbReference>
<evidence type="ECO:0000256" key="6">
    <source>
        <dbReference type="ARBA" id="ARBA00022776"/>
    </source>
</evidence>
<gene>
    <name evidence="14" type="ORF">RSOLAG22IIIB_07959</name>
</gene>
<feature type="region of interest" description="Disordered" evidence="11">
    <location>
        <begin position="610"/>
        <end position="660"/>
    </location>
</feature>
<evidence type="ECO:0000256" key="8">
    <source>
        <dbReference type="ARBA" id="ARBA00023242"/>
    </source>
</evidence>
<evidence type="ECO:0000313" key="14">
    <source>
        <dbReference type="EMBL" id="CUA68582.1"/>
    </source>
</evidence>
<dbReference type="GO" id="GO:0007076">
    <property type="term" value="P:mitotic chromosome condensation"/>
    <property type="evidence" value="ECO:0007669"/>
    <property type="project" value="InterPro"/>
</dbReference>
<comment type="function">
    <text evidence="10">Regulatory subunit of the condensin complex, a complex required for conversion of interphase chromatin into mitotic-like condense chromosomes. The condensin complex probably introduces positive supercoils into relaxed DNA in the presence of type I topoisomerases and converts nicked DNA into positive knotted forms in the presence of type II topoisomerases.</text>
</comment>
<evidence type="ECO:0000256" key="4">
    <source>
        <dbReference type="ARBA" id="ARBA00022454"/>
    </source>
</evidence>
<feature type="domain" description="Condensin complex subunit 1 C-terminal" evidence="12">
    <location>
        <begin position="1174"/>
        <end position="1335"/>
    </location>
</feature>
<feature type="domain" description="Condensin complex subunit 1 N-terminal" evidence="13">
    <location>
        <begin position="211"/>
        <end position="378"/>
    </location>
</feature>
<dbReference type="GO" id="GO:0051301">
    <property type="term" value="P:cell division"/>
    <property type="evidence" value="ECO:0007669"/>
    <property type="project" value="UniProtKB-KW"/>
</dbReference>
<dbReference type="GO" id="GO:0000779">
    <property type="term" value="C:condensed chromosome, centromeric region"/>
    <property type="evidence" value="ECO:0007669"/>
    <property type="project" value="TreeGrafter"/>
</dbReference>
<keyword evidence="8" id="KW-0539">Nucleus</keyword>
<dbReference type="PANTHER" id="PTHR14222">
    <property type="entry name" value="CONDENSIN"/>
    <property type="match status" value="1"/>
</dbReference>
<dbReference type="EMBL" id="CYGV01000458">
    <property type="protein sequence ID" value="CUA68582.1"/>
    <property type="molecule type" value="Genomic_DNA"/>
</dbReference>
<evidence type="ECO:0000313" key="15">
    <source>
        <dbReference type="Proteomes" id="UP000044841"/>
    </source>
</evidence>
<dbReference type="Pfam" id="PF12717">
    <property type="entry name" value="Cnd1"/>
    <property type="match status" value="1"/>
</dbReference>
<evidence type="ECO:0000256" key="9">
    <source>
        <dbReference type="ARBA" id="ARBA00023306"/>
    </source>
</evidence>
<reference evidence="14 15" key="1">
    <citation type="submission" date="2015-07" db="EMBL/GenBank/DDBJ databases">
        <authorList>
            <person name="Noorani M."/>
        </authorList>
    </citation>
    <scope>NUCLEOTIDE SEQUENCE [LARGE SCALE GENOMIC DNA]</scope>
    <source>
        <strain evidence="14">BBA 69670</strain>
    </source>
</reference>
<feature type="compositionally biased region" description="Acidic residues" evidence="11">
    <location>
        <begin position="623"/>
        <end position="647"/>
    </location>
</feature>
<dbReference type="InterPro" id="IPR024324">
    <property type="entry name" value="Condensin_cplx_su1_N"/>
</dbReference>
<evidence type="ECO:0000256" key="2">
    <source>
        <dbReference type="ARBA" id="ARBA00004286"/>
    </source>
</evidence>
<dbReference type="InterPro" id="IPR011989">
    <property type="entry name" value="ARM-like"/>
</dbReference>
<feature type="compositionally biased region" description="Basic and acidic residues" evidence="11">
    <location>
        <begin position="1398"/>
        <end position="1414"/>
    </location>
</feature>
<evidence type="ECO:0000256" key="1">
    <source>
        <dbReference type="ARBA" id="ARBA00004123"/>
    </source>
</evidence>
<evidence type="ECO:0000256" key="10">
    <source>
        <dbReference type="PIRNR" id="PIRNR017127"/>
    </source>
</evidence>
<feature type="region of interest" description="Disordered" evidence="11">
    <location>
        <begin position="980"/>
        <end position="1023"/>
    </location>
</feature>
<dbReference type="GO" id="GO:0010032">
    <property type="term" value="P:meiotic chromosome condensation"/>
    <property type="evidence" value="ECO:0007669"/>
    <property type="project" value="TreeGrafter"/>
</dbReference>
<keyword evidence="7 10" id="KW-0226">DNA condensation</keyword>
<keyword evidence="15" id="KW-1185">Reference proteome</keyword>
<evidence type="ECO:0000256" key="5">
    <source>
        <dbReference type="ARBA" id="ARBA00022618"/>
    </source>
</evidence>
<feature type="compositionally biased region" description="Basic and acidic residues" evidence="11">
    <location>
        <begin position="610"/>
        <end position="622"/>
    </location>
</feature>
<dbReference type="Proteomes" id="UP000044841">
    <property type="component" value="Unassembled WGS sequence"/>
</dbReference>
<evidence type="ECO:0000256" key="11">
    <source>
        <dbReference type="SAM" id="MobiDB-lite"/>
    </source>
</evidence>
<feature type="compositionally biased region" description="Basic residues" evidence="11">
    <location>
        <begin position="1422"/>
        <end position="1433"/>
    </location>
</feature>
<evidence type="ECO:0000256" key="7">
    <source>
        <dbReference type="ARBA" id="ARBA00023067"/>
    </source>
</evidence>
<protein>
    <recommendedName>
        <fullName evidence="10">Condensin complex subunit 1</fullName>
    </recommendedName>
</protein>
<evidence type="ECO:0000259" key="12">
    <source>
        <dbReference type="Pfam" id="PF12717"/>
    </source>
</evidence>
<keyword evidence="5 10" id="KW-0132">Cell division</keyword>
<dbReference type="InterPro" id="IPR007673">
    <property type="entry name" value="Condensin_cplx_su1"/>
</dbReference>
<dbReference type="GO" id="GO:0005634">
    <property type="term" value="C:nucleus"/>
    <property type="evidence" value="ECO:0007669"/>
    <property type="project" value="UniProtKB-SubCell"/>
</dbReference>
<proteinExistence type="inferred from homology"/>
<keyword evidence="6 10" id="KW-0498">Mitosis</keyword>
<evidence type="ECO:0000256" key="3">
    <source>
        <dbReference type="ARBA" id="ARBA00009606"/>
    </source>
</evidence>
<dbReference type="PIRSF" id="PIRSF017127">
    <property type="entry name" value="Condensin_D2"/>
    <property type="match status" value="1"/>
</dbReference>